<gene>
    <name evidence="2" type="ORF">SAMN06296273_0340</name>
</gene>
<accession>A0A285BUB1</accession>
<dbReference type="Pfam" id="PF24407">
    <property type="entry name" value="HTH_upst_double_PIN"/>
    <property type="match status" value="1"/>
</dbReference>
<evidence type="ECO:0000313" key="3">
    <source>
        <dbReference type="Proteomes" id="UP000242498"/>
    </source>
</evidence>
<name>A0A285BUB1_9PROT</name>
<dbReference type="AlphaFoldDB" id="A0A285BUB1"/>
<feature type="domain" description="HTH" evidence="1">
    <location>
        <begin position="254"/>
        <end position="322"/>
    </location>
</feature>
<proteinExistence type="predicted"/>
<evidence type="ECO:0000313" key="2">
    <source>
        <dbReference type="EMBL" id="SNX58877.1"/>
    </source>
</evidence>
<evidence type="ECO:0000259" key="1">
    <source>
        <dbReference type="Pfam" id="PF24407"/>
    </source>
</evidence>
<dbReference type="InterPro" id="IPR056620">
    <property type="entry name" value="HTH_next_PIN-TPR-GreABC"/>
</dbReference>
<dbReference type="EMBL" id="LT907782">
    <property type="protein sequence ID" value="SNX58877.1"/>
    <property type="molecule type" value="Genomic_DNA"/>
</dbReference>
<reference evidence="2 3" key="1">
    <citation type="submission" date="2017-08" db="EMBL/GenBank/DDBJ databases">
        <authorList>
            <person name="de Groot N.N."/>
        </authorList>
    </citation>
    <scope>NUCLEOTIDE SEQUENCE [LARGE SCALE GENOMIC DNA]</scope>
    <source>
        <strain evidence="2 3">Nm15</strain>
    </source>
</reference>
<protein>
    <recommendedName>
        <fullName evidence="1">HTH domain-containing protein</fullName>
    </recommendedName>
</protein>
<dbReference type="OrthoDB" id="8690389at2"/>
<sequence length="864" mass="98749">MKTKQAELYPDDIPRFQLMIQHCRGEDPTKQAKDNYDASGKIEDLSNLIISLEKAQRWAELIPYALEMFKRERNVANVLRYVTCLRRTYAQDEDIVNFLDSCTDLVKKEPELMSAQAWALFHLGELKKSEEINNQLLNIRNNINDLSLDIYLSVRTGEWEKLPAILDREWNRRNELPVALLLDLARLTVFSARERALQLVRECTEREPNNPRSLLQAHSVAMALAQDDIAMPLLNRVRQSSREGDNFIKSLSTREVVEFMQDSAIGWRKKNELFRNGSIPIHWAAHIFNVPLSRLLIAIPRENKVQADARRRQPIPIRAGNRRSIKMLSVKRLALDVTSIFILNELGFLEHLFDVLDEALLSPRFMEMLFFEGEKVKFHQPSRIKAAKPLLELRRKELRVLEETEGHPDLVTAVGEEEAALLCAAKRSGGLYIHSGKLYRIDSYMEEEAKLGDFSENLASPVVVTHALCNEGLITENKLKTALEYLKLVSTSEMSGATLARAVPVFLDRVSAEYFSKTELLEVLINSGRKVFIHPAAFDEWQALVDTERYSEDMIEALEKVRRVIREKMTEGKVKFLREGKKSNDEEHFGISALSLVDLLEDASRIDAACIDDRMLNSKSILEDRYGRKVDLLCSLDVIDMLVEREAVTKTERTEAIHKMREWSFSTLPVDANELLEQLLEKKVGETGILMESAKLRVIREYLARLHSSDFFCAPSDLEYLDELWRIGQKVIWDLWKDEKSAVGDIVARADWVVDHIIPDIELALRFAPDGKERMEDIALARMMTALVPVEIPGELRIGYAEWLERKIIAPYFPACSTLIDKASEKIAAWAMTCAKEIANEAENEIGELGSGDANQEVTRNDNS</sequence>
<dbReference type="Proteomes" id="UP000242498">
    <property type="component" value="Chromosome I"/>
</dbReference>
<organism evidence="2 3">
    <name type="scientific">Nitrosomonas ureae</name>
    <dbReference type="NCBI Taxonomy" id="44577"/>
    <lineage>
        <taxon>Bacteria</taxon>
        <taxon>Pseudomonadati</taxon>
        <taxon>Pseudomonadota</taxon>
        <taxon>Betaproteobacteria</taxon>
        <taxon>Nitrosomonadales</taxon>
        <taxon>Nitrosomonadaceae</taxon>
        <taxon>Nitrosomonas</taxon>
    </lineage>
</organism>
<dbReference type="RefSeq" id="WP_096291733.1">
    <property type="nucleotide sequence ID" value="NZ_LT907782.1"/>
</dbReference>